<dbReference type="InterPro" id="IPR036195">
    <property type="entry name" value="AbfB_ABD_sf"/>
</dbReference>
<protein>
    <submittedName>
        <fullName evidence="2">Aminoacyl-tRNA synthetase</fullName>
    </submittedName>
</protein>
<accession>A0AAV3NLP3</accession>
<dbReference type="GO" id="GO:0046556">
    <property type="term" value="F:alpha-L-arabinofuranosidase activity"/>
    <property type="evidence" value="ECO:0007669"/>
    <property type="project" value="InterPro"/>
</dbReference>
<dbReference type="AlphaFoldDB" id="A0AAV3NLP3"/>
<dbReference type="EMBL" id="BAABME010000165">
    <property type="protein sequence ID" value="GAA0140274.1"/>
    <property type="molecule type" value="Genomic_DNA"/>
</dbReference>
<gene>
    <name evidence="2" type="ORF">LIER_01654</name>
</gene>
<evidence type="ECO:0000313" key="2">
    <source>
        <dbReference type="EMBL" id="GAA0140274.1"/>
    </source>
</evidence>
<organism evidence="2 3">
    <name type="scientific">Lithospermum erythrorhizon</name>
    <name type="common">Purple gromwell</name>
    <name type="synonym">Lithospermum officinale var. erythrorhizon</name>
    <dbReference type="NCBI Taxonomy" id="34254"/>
    <lineage>
        <taxon>Eukaryota</taxon>
        <taxon>Viridiplantae</taxon>
        <taxon>Streptophyta</taxon>
        <taxon>Embryophyta</taxon>
        <taxon>Tracheophyta</taxon>
        <taxon>Spermatophyta</taxon>
        <taxon>Magnoliopsida</taxon>
        <taxon>eudicotyledons</taxon>
        <taxon>Gunneridae</taxon>
        <taxon>Pentapetalae</taxon>
        <taxon>asterids</taxon>
        <taxon>lamiids</taxon>
        <taxon>Boraginales</taxon>
        <taxon>Boraginaceae</taxon>
        <taxon>Boraginoideae</taxon>
        <taxon>Lithospermeae</taxon>
        <taxon>Lithospermum</taxon>
    </lineage>
</organism>
<evidence type="ECO:0000313" key="3">
    <source>
        <dbReference type="Proteomes" id="UP001454036"/>
    </source>
</evidence>
<dbReference type="InterPro" id="IPR007934">
    <property type="entry name" value="AbfB_ABD"/>
</dbReference>
<name>A0AAV3NLP3_LITER</name>
<dbReference type="Proteomes" id="UP001454036">
    <property type="component" value="Unassembled WGS sequence"/>
</dbReference>
<dbReference type="GO" id="GO:0046373">
    <property type="term" value="P:L-arabinose metabolic process"/>
    <property type="evidence" value="ECO:0007669"/>
    <property type="project" value="InterPro"/>
</dbReference>
<sequence length="266" mass="29094">MSGDKVNLEFPLTLRTEAIKDDRKEYSSIQAILYGPYLLAGLSMGDWDIEIGQPSSPLNWITPIPADYNSNLISLTQDSKNTTMVLINSNNTIKMEKYPESGTDSAVAATYRLVTKSKKGRKYAGRKQPAIGEEVMLEPFDLPGMFVVHQGEDEGLRVADSSDDNDSSGFLLVAGLDGKNGSVSLESASNKGCYIYNSDGNIKLSCNTKSSTSTTFMQGASFEMQPGISEYHPISFIAKGANRSFQLAPLLSLRDESYTVYFNIQS</sequence>
<dbReference type="SUPFAM" id="SSF110221">
    <property type="entry name" value="AbfB domain"/>
    <property type="match status" value="1"/>
</dbReference>
<evidence type="ECO:0000259" key="1">
    <source>
        <dbReference type="Pfam" id="PF05270"/>
    </source>
</evidence>
<dbReference type="Gene3D" id="2.80.10.50">
    <property type="match status" value="1"/>
</dbReference>
<reference evidence="2 3" key="1">
    <citation type="submission" date="2024-01" db="EMBL/GenBank/DDBJ databases">
        <title>The complete chloroplast genome sequence of Lithospermum erythrorhizon: insights into the phylogenetic relationship among Boraginaceae species and the maternal lineages of purple gromwells.</title>
        <authorList>
            <person name="Okada T."/>
            <person name="Watanabe K."/>
        </authorList>
    </citation>
    <scope>NUCLEOTIDE SEQUENCE [LARGE SCALE GENOMIC DNA]</scope>
</reference>
<dbReference type="Pfam" id="PF05270">
    <property type="entry name" value="AbfB"/>
    <property type="match status" value="1"/>
</dbReference>
<feature type="domain" description="Alpha-L-arabinofuranosidase B arabinose-binding" evidence="1">
    <location>
        <begin position="142"/>
        <end position="237"/>
    </location>
</feature>
<dbReference type="PANTHER" id="PTHR31151:SF0">
    <property type="entry name" value="PROLINE-TRNA LIGASE (DUF1680)"/>
    <property type="match status" value="1"/>
</dbReference>
<comment type="caution">
    <text evidence="2">The sequence shown here is derived from an EMBL/GenBank/DDBJ whole genome shotgun (WGS) entry which is preliminary data.</text>
</comment>
<proteinExistence type="predicted"/>
<dbReference type="PANTHER" id="PTHR31151">
    <property type="entry name" value="PROLINE-TRNA LIGASE (DUF1680)"/>
    <property type="match status" value="1"/>
</dbReference>
<keyword evidence="3" id="KW-1185">Reference proteome</keyword>